<protein>
    <recommendedName>
        <fullName evidence="5">EF-hand domain-containing protein</fullName>
    </recommendedName>
</protein>
<dbReference type="Pfam" id="PF13499">
    <property type="entry name" value="EF-hand_7"/>
    <property type="match status" value="1"/>
</dbReference>
<keyword evidence="7" id="KW-1185">Reference proteome</keyword>
<dbReference type="CDD" id="cd00051">
    <property type="entry name" value="EFh"/>
    <property type="match status" value="1"/>
</dbReference>
<dbReference type="PROSITE" id="PS50222">
    <property type="entry name" value="EF_HAND_2"/>
    <property type="match status" value="2"/>
</dbReference>
<dbReference type="InterPro" id="IPR018247">
    <property type="entry name" value="EF_Hand_1_Ca_BS"/>
</dbReference>
<name>A0A8S1WRU5_PAROT</name>
<sequence>MPQLTPQTLNRLCEYFLYLAKLESEIEIIRNVLCEHDRFHPFFIFKHIDGISINSKGQLNPADLLQFLEDNGFVHNLEECIQFIDLYDEESKGYLLYSQFLRICLPQNNVILRQKIALQNVDVPHYDQKISYTLSKLINYEIKSMETTSSFVQKLQDCSDYSPSACFECMDPQNSQVLMASNFRDLFQQSAIVIYPHELQSLFKRFDLLNDGVIDECEFMKYFRKRVVNPKECKTPIKENSYLNNFKEKSQQKQLQSQQSNRSKKTSTTPIKKLNSILKQTGQQQSPKKEFDNQRSVSFVDSSKTSKTQNMTSSYIFKTPNQQHKKYIDQKTELRAQMQLFKVQKSQQSSNNSTVKKPTQKRSTQKHAIKKSPKRNKNSFNPSIFLKDTLLKLMNFEKEIERIKLNLQAAPDFSICNTFRALDKRKMGFLVSEDLEQFINKQQLSLILKKASPDGRIKFNQFIQLISPISIYHQEQQSIREQSQTQNYFIQGRIKQYLCLLFEKLYQREFFFEQVNQEMKHNSQCDIKYLFMMIDEDSCDNEISLKDLDSFLYKQEVQPELEDLELLFNRLDTDRDGKVSFLDFINIFSF</sequence>
<dbReference type="OrthoDB" id="293868at2759"/>
<evidence type="ECO:0000259" key="5">
    <source>
        <dbReference type="PROSITE" id="PS50222"/>
    </source>
</evidence>
<evidence type="ECO:0000256" key="3">
    <source>
        <dbReference type="ARBA" id="ARBA00022837"/>
    </source>
</evidence>
<dbReference type="AlphaFoldDB" id="A0A8S1WRU5"/>
<dbReference type="Pfam" id="PF13833">
    <property type="entry name" value="EF-hand_8"/>
    <property type="match status" value="1"/>
</dbReference>
<dbReference type="PANTHER" id="PTHR34524:SF6">
    <property type="entry name" value="CALCYPHOSINE LIKE"/>
    <property type="match status" value="1"/>
</dbReference>
<evidence type="ECO:0000313" key="7">
    <source>
        <dbReference type="Proteomes" id="UP000683925"/>
    </source>
</evidence>
<feature type="region of interest" description="Disordered" evidence="4">
    <location>
        <begin position="343"/>
        <end position="380"/>
    </location>
</feature>
<evidence type="ECO:0000256" key="4">
    <source>
        <dbReference type="SAM" id="MobiDB-lite"/>
    </source>
</evidence>
<proteinExistence type="predicted"/>
<feature type="compositionally biased region" description="Low complexity" evidence="4">
    <location>
        <begin position="343"/>
        <end position="357"/>
    </location>
</feature>
<evidence type="ECO:0000256" key="2">
    <source>
        <dbReference type="ARBA" id="ARBA00022737"/>
    </source>
</evidence>
<dbReference type="GO" id="GO:0005509">
    <property type="term" value="F:calcium ion binding"/>
    <property type="evidence" value="ECO:0007669"/>
    <property type="project" value="InterPro"/>
</dbReference>
<dbReference type="OMA" id="DFSICNT"/>
<comment type="caution">
    <text evidence="6">The sequence shown here is derived from an EMBL/GenBank/DDBJ whole genome shotgun (WGS) entry which is preliminary data.</text>
</comment>
<feature type="compositionally biased region" description="Polar residues" evidence="4">
    <location>
        <begin position="294"/>
        <end position="305"/>
    </location>
</feature>
<feature type="compositionally biased region" description="Polar residues" evidence="4">
    <location>
        <begin position="277"/>
        <end position="286"/>
    </location>
</feature>
<dbReference type="InterPro" id="IPR051581">
    <property type="entry name" value="Ca-bind"/>
</dbReference>
<feature type="region of interest" description="Disordered" evidence="4">
    <location>
        <begin position="248"/>
        <end position="305"/>
    </location>
</feature>
<accession>A0A8S1WRU5</accession>
<organism evidence="6 7">
    <name type="scientific">Paramecium octaurelia</name>
    <dbReference type="NCBI Taxonomy" id="43137"/>
    <lineage>
        <taxon>Eukaryota</taxon>
        <taxon>Sar</taxon>
        <taxon>Alveolata</taxon>
        <taxon>Ciliophora</taxon>
        <taxon>Intramacronucleata</taxon>
        <taxon>Oligohymenophorea</taxon>
        <taxon>Peniculida</taxon>
        <taxon>Parameciidae</taxon>
        <taxon>Paramecium</taxon>
    </lineage>
</organism>
<dbReference type="PROSITE" id="PS00018">
    <property type="entry name" value="EF_HAND_1"/>
    <property type="match status" value="1"/>
</dbReference>
<gene>
    <name evidence="6" type="ORF">POCTA_138.1.T0980159</name>
</gene>
<dbReference type="InterPro" id="IPR002048">
    <property type="entry name" value="EF_hand_dom"/>
</dbReference>
<keyword evidence="3" id="KW-0106">Calcium</keyword>
<keyword evidence="1" id="KW-0479">Metal-binding</keyword>
<feature type="compositionally biased region" description="Basic residues" evidence="4">
    <location>
        <begin position="358"/>
        <end position="377"/>
    </location>
</feature>
<evidence type="ECO:0000313" key="6">
    <source>
        <dbReference type="EMBL" id="CAD8190909.1"/>
    </source>
</evidence>
<reference evidence="6" key="1">
    <citation type="submission" date="2021-01" db="EMBL/GenBank/DDBJ databases">
        <authorList>
            <consortium name="Genoscope - CEA"/>
            <person name="William W."/>
        </authorList>
    </citation>
    <scope>NUCLEOTIDE SEQUENCE</scope>
</reference>
<dbReference type="EMBL" id="CAJJDP010000097">
    <property type="protein sequence ID" value="CAD8190909.1"/>
    <property type="molecule type" value="Genomic_DNA"/>
</dbReference>
<feature type="domain" description="EF-hand" evidence="5">
    <location>
        <begin position="559"/>
        <end position="590"/>
    </location>
</feature>
<keyword evidence="2" id="KW-0677">Repeat</keyword>
<dbReference type="Proteomes" id="UP000683925">
    <property type="component" value="Unassembled WGS sequence"/>
</dbReference>
<feature type="domain" description="EF-hand" evidence="5">
    <location>
        <begin position="194"/>
        <end position="229"/>
    </location>
</feature>
<evidence type="ECO:0000256" key="1">
    <source>
        <dbReference type="ARBA" id="ARBA00022723"/>
    </source>
</evidence>
<feature type="compositionally biased region" description="Low complexity" evidence="4">
    <location>
        <begin position="252"/>
        <end position="261"/>
    </location>
</feature>
<dbReference type="PANTHER" id="PTHR34524">
    <property type="entry name" value="CALCYPHOSIN"/>
    <property type="match status" value="1"/>
</dbReference>